<dbReference type="HOGENOM" id="CLU_2736444_0_0_9"/>
<organism evidence="1 2">
    <name type="scientific">Pediococcus acidilactici DSM 20284</name>
    <dbReference type="NCBI Taxonomy" id="862514"/>
    <lineage>
        <taxon>Bacteria</taxon>
        <taxon>Bacillati</taxon>
        <taxon>Bacillota</taxon>
        <taxon>Bacilli</taxon>
        <taxon>Lactobacillales</taxon>
        <taxon>Lactobacillaceae</taxon>
        <taxon>Pediococcus</taxon>
        <taxon>Pediococcus acidilactici group</taxon>
    </lineage>
</organism>
<sequence>MLQRIVRIKALIVFFAISALIWLAGGSWVTEPVSIALALPLPTNLTTKKRRILNRGHFAFLLPKFLISYVY</sequence>
<gene>
    <name evidence="1" type="ORF">HMPREF0623_1224</name>
</gene>
<dbReference type="EMBL" id="AEEG01000004">
    <property type="protein sequence ID" value="EFL95487.1"/>
    <property type="molecule type" value="Genomic_DNA"/>
</dbReference>
<evidence type="ECO:0000313" key="2">
    <source>
        <dbReference type="Proteomes" id="UP000004470"/>
    </source>
</evidence>
<comment type="caution">
    <text evidence="1">The sequence shown here is derived from an EMBL/GenBank/DDBJ whole genome shotgun (WGS) entry which is preliminary data.</text>
</comment>
<dbReference type="AlphaFoldDB" id="E0NH27"/>
<evidence type="ECO:0000313" key="1">
    <source>
        <dbReference type="EMBL" id="EFL95487.1"/>
    </source>
</evidence>
<proteinExistence type="predicted"/>
<name>E0NH27_PEDAC</name>
<accession>E0NH27</accession>
<dbReference type="Proteomes" id="UP000004470">
    <property type="component" value="Unassembled WGS sequence"/>
</dbReference>
<protein>
    <submittedName>
        <fullName evidence="1">Uncharacterized protein</fullName>
    </submittedName>
</protein>
<keyword evidence="2" id="KW-1185">Reference proteome</keyword>
<reference evidence="1" key="1">
    <citation type="submission" date="2010-07" db="EMBL/GenBank/DDBJ databases">
        <authorList>
            <person name="Muzny D."/>
            <person name="Qin X."/>
            <person name="Deng J."/>
            <person name="Jiang H."/>
            <person name="Liu Y."/>
            <person name="Qu J."/>
            <person name="Song X.-Z."/>
            <person name="Zhang L."/>
            <person name="Thornton R."/>
            <person name="Coyle M."/>
            <person name="Francisco L."/>
            <person name="Jackson L."/>
            <person name="Javaid M."/>
            <person name="Korchina V."/>
            <person name="Kovar C."/>
            <person name="Mata R."/>
            <person name="Mathew T."/>
            <person name="Ngo R."/>
            <person name="Nguyen L."/>
            <person name="Nguyen N."/>
            <person name="Okwuonu G."/>
            <person name="Ongeri F."/>
            <person name="Pham C."/>
            <person name="Simmons D."/>
            <person name="Wilczek-Boney K."/>
            <person name="Hale W."/>
            <person name="Jakkamsetti A."/>
            <person name="Pham P."/>
            <person name="Ruth R."/>
            <person name="San Lucas F."/>
            <person name="Warren J."/>
            <person name="Zhang J."/>
            <person name="Zhao Z."/>
            <person name="Zhou C."/>
            <person name="Zhu D."/>
            <person name="Lee S."/>
            <person name="Bess C."/>
            <person name="Blankenburg K."/>
            <person name="Forbes L."/>
            <person name="Fu Q."/>
            <person name="Gubbala S."/>
            <person name="Hirani K."/>
            <person name="Jayaseelan J.C."/>
            <person name="Lara F."/>
            <person name="Munidasa M."/>
            <person name="Palculict T."/>
            <person name="Patil S."/>
            <person name="Pu L.-L."/>
            <person name="Saada N."/>
            <person name="Tang L."/>
            <person name="Weissenberger G."/>
            <person name="Zhu Y."/>
            <person name="Hemphill L."/>
            <person name="Shang Y."/>
            <person name="Youmans B."/>
            <person name="Ayvaz T."/>
            <person name="Ross M."/>
            <person name="Santibanez J."/>
            <person name="Aqrawi P."/>
            <person name="Gross S."/>
            <person name="Joshi V."/>
            <person name="Fowler G."/>
            <person name="Nazareth L."/>
            <person name="Reid J."/>
            <person name="Worley K."/>
            <person name="Petrosino J."/>
            <person name="Highlander S."/>
            <person name="Gibbs R."/>
        </authorList>
    </citation>
    <scope>NUCLEOTIDE SEQUENCE [LARGE SCALE GENOMIC DNA]</scope>
    <source>
        <strain evidence="1">DSM 20284</strain>
    </source>
</reference>